<dbReference type="InterPro" id="IPR026487">
    <property type="entry name" value="CHP04141"/>
</dbReference>
<dbReference type="OrthoDB" id="740138at2"/>
<gene>
    <name evidence="2" type="ORF">NCTC13560_02297</name>
    <name evidence="1" type="ORF">SAMN05421682_110117</name>
</gene>
<accession>A0A381FBN3</accession>
<dbReference type="KEGG" id="cil:EG358_08410"/>
<reference evidence="2 4" key="2">
    <citation type="submission" date="2018-06" db="EMBL/GenBank/DDBJ databases">
        <authorList>
            <consortium name="Pathogen Informatics"/>
            <person name="Doyle S."/>
        </authorList>
    </citation>
    <scope>NUCLEOTIDE SEQUENCE [LARGE SCALE GENOMIC DNA]</scope>
    <source>
        <strain evidence="2 4">NCTC13560</strain>
    </source>
</reference>
<dbReference type="EMBL" id="UFVS01000001">
    <property type="protein sequence ID" value="SUX43970.1"/>
    <property type="molecule type" value="Genomic_DNA"/>
</dbReference>
<dbReference type="Proteomes" id="UP000255231">
    <property type="component" value="Unassembled WGS sequence"/>
</dbReference>
<organism evidence="2 4">
    <name type="scientific">Chryseobacterium indoltheticum</name>
    <dbReference type="NCBI Taxonomy" id="254"/>
    <lineage>
        <taxon>Bacteria</taxon>
        <taxon>Pseudomonadati</taxon>
        <taxon>Bacteroidota</taxon>
        <taxon>Flavobacteriia</taxon>
        <taxon>Flavobacteriales</taxon>
        <taxon>Weeksellaceae</taxon>
        <taxon>Chryseobacterium group</taxon>
        <taxon>Chryseobacterium</taxon>
    </lineage>
</organism>
<evidence type="ECO:0000313" key="4">
    <source>
        <dbReference type="Proteomes" id="UP000255231"/>
    </source>
</evidence>
<evidence type="ECO:0000313" key="3">
    <source>
        <dbReference type="Proteomes" id="UP000185725"/>
    </source>
</evidence>
<protein>
    <submittedName>
        <fullName evidence="1 2">Sporadically distributed protein</fullName>
    </submittedName>
</protein>
<name>A0A381FBN3_9FLAO</name>
<dbReference type="EMBL" id="FTMF01000010">
    <property type="protein sequence ID" value="SIQ94697.1"/>
    <property type="molecule type" value="Genomic_DNA"/>
</dbReference>
<sequence length="594" mass="70739">MIDLKFNLKIFSIDLQHYELRNKDLDEVIKTITKNHKNHLHASDKDFEQFKYPIQEIEDEDFYFYSYCYNQTKDQNYWKYFLPEELAKDQNFDLIEFSHVLFICYKGKLYCVTSGSGITVIKKYLDNYFGIELYQHFASLNDDITISINTRGVTGNLSQRSNTFNYSQSIKDSLLYSEIPKKIKVVVRKELRDGIFREFNLDDESSIMDLGSYFSLRKKINFEELKKLIITIEKILGDTSNYKNLSLFNRVKDSNILEDLRNSLLEKIIEHILMHDQPENIKKSEYDIVEIVNSKQIEKFYECNIFRLHFFRKKKKTDLQLTSRNDLYFNITKQIYNSLENISDRKEIVDKINQLSLIGIIDSKEETFDYFYNHLVTEITLNDGKYFRTDNTWFKLDNNYLSQIREEAINDYELYELKERILKPWNQANEDLYNLNHSEENYYVFDKKFTDNIELCDIMYYAESTMYLIHVKDGFNTNMRSLYNQIVLASQRLWHDINNIDGSTYLKDTIAIYNDKTDGQKLNSDDILKKIRDKDLTINFVMAYNNYSYINDDAVGKLSKSASNIALFSLVQTAREVLNYNTFKFNVIDISQIR</sequence>
<dbReference type="Proteomes" id="UP000185725">
    <property type="component" value="Unassembled WGS sequence"/>
</dbReference>
<dbReference type="Pfam" id="PF19614">
    <property type="entry name" value="DUF6119"/>
    <property type="match status" value="1"/>
</dbReference>
<dbReference type="AlphaFoldDB" id="A0A381FBN3"/>
<evidence type="ECO:0000313" key="1">
    <source>
        <dbReference type="EMBL" id="SIQ94697.1"/>
    </source>
</evidence>
<dbReference type="RefSeq" id="WP_076561632.1">
    <property type="nucleotide sequence ID" value="NZ_CP033929.1"/>
</dbReference>
<keyword evidence="3" id="KW-1185">Reference proteome</keyword>
<reference evidence="1 3" key="1">
    <citation type="submission" date="2017-01" db="EMBL/GenBank/DDBJ databases">
        <authorList>
            <person name="Varghese N."/>
            <person name="Submissions S."/>
        </authorList>
    </citation>
    <scope>NUCLEOTIDE SEQUENCE [LARGE SCALE GENOMIC DNA]</scope>
    <source>
        <strain evidence="1 3">ATCC 27950</strain>
    </source>
</reference>
<proteinExistence type="predicted"/>
<dbReference type="GeneID" id="303673718"/>
<dbReference type="NCBIfam" id="TIGR04141">
    <property type="entry name" value="TIGR04141 family sporadically distributed protein"/>
    <property type="match status" value="1"/>
</dbReference>
<evidence type="ECO:0000313" key="2">
    <source>
        <dbReference type="EMBL" id="SUX43970.1"/>
    </source>
</evidence>